<feature type="region of interest" description="Disordered" evidence="2">
    <location>
        <begin position="1"/>
        <end position="25"/>
    </location>
</feature>
<dbReference type="FunFam" id="1.25.10.10:FF:000661">
    <property type="entry name" value="Cell differentiation family, Rcd1-like containing protein"/>
    <property type="match status" value="1"/>
</dbReference>
<dbReference type="PANTHER" id="PTHR12262">
    <property type="entry name" value="CCR4-NOT TRANSCRIPTION COMPLEX SUBUNIT 9"/>
    <property type="match status" value="1"/>
</dbReference>
<feature type="compositionally biased region" description="Gly residues" evidence="2">
    <location>
        <begin position="82"/>
        <end position="99"/>
    </location>
</feature>
<organism evidence="3 4">
    <name type="scientific">Lecanosticta acicola</name>
    <dbReference type="NCBI Taxonomy" id="111012"/>
    <lineage>
        <taxon>Eukaryota</taxon>
        <taxon>Fungi</taxon>
        <taxon>Dikarya</taxon>
        <taxon>Ascomycota</taxon>
        <taxon>Pezizomycotina</taxon>
        <taxon>Dothideomycetes</taxon>
        <taxon>Dothideomycetidae</taxon>
        <taxon>Mycosphaerellales</taxon>
        <taxon>Mycosphaerellaceae</taxon>
        <taxon>Lecanosticta</taxon>
    </lineage>
</organism>
<dbReference type="GO" id="GO:0006402">
    <property type="term" value="P:mRNA catabolic process"/>
    <property type="evidence" value="ECO:0007669"/>
    <property type="project" value="InterPro"/>
</dbReference>
<proteinExistence type="inferred from homology"/>
<comment type="caution">
    <text evidence="3">The sequence shown here is derived from an EMBL/GenBank/DDBJ whole genome shotgun (WGS) entry which is preliminary data.</text>
</comment>
<dbReference type="InterPro" id="IPR011989">
    <property type="entry name" value="ARM-like"/>
</dbReference>
<dbReference type="Proteomes" id="UP001296104">
    <property type="component" value="Unassembled WGS sequence"/>
</dbReference>
<comment type="similarity">
    <text evidence="1">Belongs to the CNOT9 family.</text>
</comment>
<dbReference type="InterPro" id="IPR016024">
    <property type="entry name" value="ARM-type_fold"/>
</dbReference>
<evidence type="ECO:0000313" key="3">
    <source>
        <dbReference type="EMBL" id="CAK4031560.1"/>
    </source>
</evidence>
<evidence type="ECO:0000256" key="1">
    <source>
        <dbReference type="ARBA" id="ARBA00006385"/>
    </source>
</evidence>
<dbReference type="AlphaFoldDB" id="A0AAI8Z2Q2"/>
<dbReference type="Gene3D" id="1.25.10.10">
    <property type="entry name" value="Leucine-rich Repeat Variant"/>
    <property type="match status" value="1"/>
</dbReference>
<name>A0AAI8Z2Q2_9PEZI</name>
<dbReference type="GO" id="GO:0030014">
    <property type="term" value="C:CCR4-NOT complex"/>
    <property type="evidence" value="ECO:0007669"/>
    <property type="project" value="InterPro"/>
</dbReference>
<evidence type="ECO:0000256" key="2">
    <source>
        <dbReference type="SAM" id="MobiDB-lite"/>
    </source>
</evidence>
<feature type="region of interest" description="Disordered" evidence="2">
    <location>
        <begin position="52"/>
        <end position="103"/>
    </location>
</feature>
<protein>
    <submittedName>
        <fullName evidence="3">Cell differentiation rcd1</fullName>
    </submittedName>
</protein>
<keyword evidence="4" id="KW-1185">Reference proteome</keyword>
<dbReference type="EMBL" id="CAVMBE010000050">
    <property type="protein sequence ID" value="CAK4031560.1"/>
    <property type="molecule type" value="Genomic_DNA"/>
</dbReference>
<evidence type="ECO:0000313" key="4">
    <source>
        <dbReference type="Proteomes" id="UP001296104"/>
    </source>
</evidence>
<dbReference type="SUPFAM" id="SSF48371">
    <property type="entry name" value="ARM repeat"/>
    <property type="match status" value="1"/>
</dbReference>
<accession>A0AAI8Z2Q2</accession>
<dbReference type="Pfam" id="PF04078">
    <property type="entry name" value="Rcd1"/>
    <property type="match status" value="1"/>
</dbReference>
<feature type="compositionally biased region" description="Polar residues" evidence="2">
    <location>
        <begin position="1"/>
        <end position="11"/>
    </location>
</feature>
<sequence>MQHVFSHQSPYHQPDWQHHAHAAHSQYAAQTQAAAAANVVAQQQQHYGRTMNAAGQNRGGNTGGLNAVSNGGSNGMGSASGPLGGGVGPGEHGAGGSILGPGDTISDDNRRVLDWIAQVLNANTREAALLELSKKREQVPELALILWHSFGVMTSLLQEIISVYPLLNPSQLTAAASNRVCNALALLQCVASHSETRGLFLNAHIPLFLYPFLNTTSKSRPFEYLRLTSLGVIGALVKNDSSEVINFLLTTEIIPLCLRIMETGSELSKTVAIFIVQKILLDDMGLQYICQTYERFYAVGTVLSNMVTQLVDQQTVRLLKHVVRCFLRSVFTV</sequence>
<dbReference type="InterPro" id="IPR007216">
    <property type="entry name" value="CNOT9"/>
</dbReference>
<reference evidence="3" key="1">
    <citation type="submission" date="2023-11" db="EMBL/GenBank/DDBJ databases">
        <authorList>
            <person name="Alioto T."/>
            <person name="Alioto T."/>
            <person name="Gomez Garrido J."/>
        </authorList>
    </citation>
    <scope>NUCLEOTIDE SEQUENCE</scope>
</reference>
<gene>
    <name evidence="3" type="ORF">LECACI_7A006718</name>
</gene>